<dbReference type="EMBL" id="AVOT02072368">
    <property type="protein sequence ID" value="MBW0562323.1"/>
    <property type="molecule type" value="Genomic_DNA"/>
</dbReference>
<dbReference type="GO" id="GO:0003676">
    <property type="term" value="F:nucleic acid binding"/>
    <property type="evidence" value="ECO:0007669"/>
    <property type="project" value="InterPro"/>
</dbReference>
<proteinExistence type="predicted"/>
<keyword evidence="3" id="KW-1185">Reference proteome</keyword>
<dbReference type="AlphaFoldDB" id="A0A9Q3PHQ2"/>
<evidence type="ECO:0000313" key="2">
    <source>
        <dbReference type="EMBL" id="MBW0562323.1"/>
    </source>
</evidence>
<dbReference type="Gene3D" id="3.30.420.10">
    <property type="entry name" value="Ribonuclease H-like superfamily/Ribonuclease H"/>
    <property type="match status" value="1"/>
</dbReference>
<organism evidence="2 3">
    <name type="scientific">Austropuccinia psidii MF-1</name>
    <dbReference type="NCBI Taxonomy" id="1389203"/>
    <lineage>
        <taxon>Eukaryota</taxon>
        <taxon>Fungi</taxon>
        <taxon>Dikarya</taxon>
        <taxon>Basidiomycota</taxon>
        <taxon>Pucciniomycotina</taxon>
        <taxon>Pucciniomycetes</taxon>
        <taxon>Pucciniales</taxon>
        <taxon>Sphaerophragmiaceae</taxon>
        <taxon>Austropuccinia</taxon>
    </lineage>
</organism>
<dbReference type="SUPFAM" id="SSF53098">
    <property type="entry name" value="Ribonuclease H-like"/>
    <property type="match status" value="1"/>
</dbReference>
<sequence>MDTALSFWNNIIATCGVLKIVISHRDPEFTSEFWTNLYDIIGTKLSFSTAYHPQTGGLAKRRIQTMEDIIRRFSIRQAYNTSQNSTTGKLPSLVEKGCNPLFPVDHLKKTLLNIHSTEKDSHDMYNRECDTAARLIAKAKKYNKKRYDKTHKEPYFKEGDKVIVSTLNFNNLKGPKKRRDSFVGPFTITRLIGKNAVEVRLTEKFSEENPVFLVSLVKPYHQTGENKFPSRNKSQTP</sequence>
<dbReference type="Proteomes" id="UP000765509">
    <property type="component" value="Unassembled WGS sequence"/>
</dbReference>
<accession>A0A9Q3PHQ2</accession>
<dbReference type="PANTHER" id="PTHR37984:SF5">
    <property type="entry name" value="PROTEIN NYNRIN-LIKE"/>
    <property type="match status" value="1"/>
</dbReference>
<feature type="domain" description="Tf2-1-like SH3-like" evidence="1">
    <location>
        <begin position="159"/>
        <end position="221"/>
    </location>
</feature>
<dbReference type="InterPro" id="IPR050951">
    <property type="entry name" value="Retrovirus_Pol_polyprotein"/>
</dbReference>
<dbReference type="PANTHER" id="PTHR37984">
    <property type="entry name" value="PROTEIN CBG26694"/>
    <property type="match status" value="1"/>
</dbReference>
<evidence type="ECO:0000313" key="3">
    <source>
        <dbReference type="Proteomes" id="UP000765509"/>
    </source>
</evidence>
<reference evidence="2" key="1">
    <citation type="submission" date="2021-03" db="EMBL/GenBank/DDBJ databases">
        <title>Draft genome sequence of rust myrtle Austropuccinia psidii MF-1, a brazilian biotype.</title>
        <authorList>
            <person name="Quecine M.C."/>
            <person name="Pachon D.M.R."/>
            <person name="Bonatelli M.L."/>
            <person name="Correr F.H."/>
            <person name="Franceschini L.M."/>
            <person name="Leite T.F."/>
            <person name="Margarido G.R.A."/>
            <person name="Almeida C.A."/>
            <person name="Ferrarezi J.A."/>
            <person name="Labate C.A."/>
        </authorList>
    </citation>
    <scope>NUCLEOTIDE SEQUENCE</scope>
    <source>
        <strain evidence="2">MF-1</strain>
    </source>
</reference>
<dbReference type="InterPro" id="IPR056924">
    <property type="entry name" value="SH3_Tf2-1"/>
</dbReference>
<name>A0A9Q3PHQ2_9BASI</name>
<gene>
    <name evidence="2" type="ORF">O181_102038</name>
</gene>
<dbReference type="Pfam" id="PF24626">
    <property type="entry name" value="SH3_Tf2-1"/>
    <property type="match status" value="1"/>
</dbReference>
<evidence type="ECO:0000259" key="1">
    <source>
        <dbReference type="Pfam" id="PF24626"/>
    </source>
</evidence>
<dbReference type="InterPro" id="IPR012337">
    <property type="entry name" value="RNaseH-like_sf"/>
</dbReference>
<dbReference type="InterPro" id="IPR036397">
    <property type="entry name" value="RNaseH_sf"/>
</dbReference>
<protein>
    <recommendedName>
        <fullName evidence="1">Tf2-1-like SH3-like domain-containing protein</fullName>
    </recommendedName>
</protein>
<comment type="caution">
    <text evidence="2">The sequence shown here is derived from an EMBL/GenBank/DDBJ whole genome shotgun (WGS) entry which is preliminary data.</text>
</comment>